<gene>
    <name evidence="5" type="ORF">HZF06_23160</name>
</gene>
<dbReference type="InterPro" id="IPR017853">
    <property type="entry name" value="GH"/>
</dbReference>
<dbReference type="PANTHER" id="PTHR10353">
    <property type="entry name" value="GLYCOSYL HYDROLASE"/>
    <property type="match status" value="1"/>
</dbReference>
<dbReference type="RefSeq" id="WP_181601858.1">
    <property type="nucleotide sequence ID" value="NZ_CP059378.1"/>
</dbReference>
<dbReference type="GO" id="GO:0008422">
    <property type="term" value="F:beta-glucosidase activity"/>
    <property type="evidence" value="ECO:0007669"/>
    <property type="project" value="TreeGrafter"/>
</dbReference>
<dbReference type="PANTHER" id="PTHR10353:SF139">
    <property type="entry name" value="6-PHOSPHO-BETA-GLUCOSIDASE GMUD"/>
    <property type="match status" value="1"/>
</dbReference>
<dbReference type="Gene3D" id="3.20.20.80">
    <property type="entry name" value="Glycosidases"/>
    <property type="match status" value="1"/>
</dbReference>
<dbReference type="GO" id="GO:0005829">
    <property type="term" value="C:cytosol"/>
    <property type="evidence" value="ECO:0007669"/>
    <property type="project" value="TreeGrafter"/>
</dbReference>
<proteinExistence type="inferred from homology"/>
<comment type="similarity">
    <text evidence="1 4">Belongs to the glycosyl hydrolase 1 family.</text>
</comment>
<keyword evidence="2 5" id="KW-0378">Hydrolase</keyword>
<dbReference type="PRINTS" id="PR00131">
    <property type="entry name" value="GLHYDRLASE1"/>
</dbReference>
<evidence type="ECO:0000256" key="4">
    <source>
        <dbReference type="RuleBase" id="RU003690"/>
    </source>
</evidence>
<evidence type="ECO:0000313" key="5">
    <source>
        <dbReference type="EMBL" id="QLY79878.1"/>
    </source>
</evidence>
<dbReference type="KEGG" id="cint:HZF06_23160"/>
<dbReference type="GO" id="GO:0016052">
    <property type="term" value="P:carbohydrate catabolic process"/>
    <property type="evidence" value="ECO:0007669"/>
    <property type="project" value="TreeGrafter"/>
</dbReference>
<dbReference type="FunFam" id="3.20.20.80:FF:000004">
    <property type="entry name" value="Beta-glucosidase 6-phospho-beta-glucosidase"/>
    <property type="match status" value="1"/>
</dbReference>
<accession>A0A7D7A3C5</accession>
<name>A0A7D7A3C5_9CLOT</name>
<reference evidence="5 6" key="1">
    <citation type="submission" date="2020-07" db="EMBL/GenBank/DDBJ databases">
        <title>Electron transfer.</title>
        <authorList>
            <person name="Huang L."/>
            <person name="Liu X."/>
            <person name="Zhou S."/>
        </authorList>
    </citation>
    <scope>NUCLEOTIDE SEQUENCE [LARGE SCALE GENOMIC DNA]</scope>
    <source>
        <strain evidence="5 6">Lx1</strain>
    </source>
</reference>
<organism evidence="5 6">
    <name type="scientific">Clostridium intestinale</name>
    <dbReference type="NCBI Taxonomy" id="36845"/>
    <lineage>
        <taxon>Bacteria</taxon>
        <taxon>Bacillati</taxon>
        <taxon>Bacillota</taxon>
        <taxon>Clostridia</taxon>
        <taxon>Eubacteriales</taxon>
        <taxon>Clostridiaceae</taxon>
        <taxon>Clostridium</taxon>
    </lineage>
</organism>
<dbReference type="InterPro" id="IPR001360">
    <property type="entry name" value="Glyco_hydro_1"/>
</dbReference>
<dbReference type="EMBL" id="CP059378">
    <property type="protein sequence ID" value="QLY79878.1"/>
    <property type="molecule type" value="Genomic_DNA"/>
</dbReference>
<sequence length="480" mass="56352">MKKIFYEIPEGFKIGASSSAWQSEGWKGKKENQVSWADAFYKSAPSKWYEGYGPTIATDFYSRYKEDIKLMNSLNLQSYRTSIDWSRFIEDYDNVIVSEDALNYYNDMINELIANNVQPIICLEHWELPDYLIQKYGGWGSRKVVDLYLRYAEKAFQAFSDRVKIWFTFNEPGVVPNLGIAEAIWYPHKVNFKESVQWNYHKVLATALTVKLFKEKGYNKDGGKIGIIQNVAQVYPRSNSEEDIKAAHMAELFADKTYLDPCIKGEFPSLLFETLEKHNCLPNYTDEDLEIIRNNTVDILGVNFYGPNRAKAKATKWNDENPFNPSYYFDSWSMPGATMNHSRGWEIYAKAFYDIAINIKNNYRNIEWMIMENGMGVHDEYKHKDLKGQIQDDYRIDYISDHLRWLFKAIKDENANCTAYHMWNFTDNVSPMNAFRNRYGFVEIDLSNNRCRRVKKSGEWIKKVIDRGGFEYKSFEDELK</sequence>
<dbReference type="Pfam" id="PF00232">
    <property type="entry name" value="Glyco_hydro_1"/>
    <property type="match status" value="1"/>
</dbReference>
<evidence type="ECO:0000256" key="1">
    <source>
        <dbReference type="ARBA" id="ARBA00010838"/>
    </source>
</evidence>
<evidence type="ECO:0000256" key="2">
    <source>
        <dbReference type="ARBA" id="ARBA00022801"/>
    </source>
</evidence>
<protein>
    <submittedName>
        <fullName evidence="5">Glycoside hydrolase family 1 protein</fullName>
    </submittedName>
</protein>
<dbReference type="AlphaFoldDB" id="A0A7D7A3C5"/>
<keyword evidence="3" id="KW-0326">Glycosidase</keyword>
<evidence type="ECO:0000313" key="6">
    <source>
        <dbReference type="Proteomes" id="UP000512286"/>
    </source>
</evidence>
<dbReference type="Proteomes" id="UP000512286">
    <property type="component" value="Chromosome"/>
</dbReference>
<dbReference type="SUPFAM" id="SSF51445">
    <property type="entry name" value="(Trans)glycosidases"/>
    <property type="match status" value="1"/>
</dbReference>
<evidence type="ECO:0000256" key="3">
    <source>
        <dbReference type="ARBA" id="ARBA00023295"/>
    </source>
</evidence>